<dbReference type="OrthoDB" id="4062651at2759"/>
<dbReference type="PROSITE" id="PS50011">
    <property type="entry name" value="PROTEIN_KINASE_DOM"/>
    <property type="match status" value="1"/>
</dbReference>
<gene>
    <name evidence="2" type="ORF">GYMLUDRAFT_115990</name>
</gene>
<reference evidence="2 3" key="1">
    <citation type="submission" date="2014-04" db="EMBL/GenBank/DDBJ databases">
        <title>Evolutionary Origins and Diversification of the Mycorrhizal Mutualists.</title>
        <authorList>
            <consortium name="DOE Joint Genome Institute"/>
            <consortium name="Mycorrhizal Genomics Consortium"/>
            <person name="Kohler A."/>
            <person name="Kuo A."/>
            <person name="Nagy L.G."/>
            <person name="Floudas D."/>
            <person name="Copeland A."/>
            <person name="Barry K.W."/>
            <person name="Cichocki N."/>
            <person name="Veneault-Fourrey C."/>
            <person name="LaButti K."/>
            <person name="Lindquist E.A."/>
            <person name="Lipzen A."/>
            <person name="Lundell T."/>
            <person name="Morin E."/>
            <person name="Murat C."/>
            <person name="Riley R."/>
            <person name="Ohm R."/>
            <person name="Sun H."/>
            <person name="Tunlid A."/>
            <person name="Henrissat B."/>
            <person name="Grigoriev I.V."/>
            <person name="Hibbett D.S."/>
            <person name="Martin F."/>
        </authorList>
    </citation>
    <scope>NUCLEOTIDE SEQUENCE [LARGE SCALE GENOMIC DNA]</scope>
    <source>
        <strain evidence="2 3">FD-317 M1</strain>
    </source>
</reference>
<protein>
    <recommendedName>
        <fullName evidence="1">Protein kinase domain-containing protein</fullName>
    </recommendedName>
</protein>
<keyword evidence="3" id="KW-1185">Reference proteome</keyword>
<dbReference type="InterPro" id="IPR001245">
    <property type="entry name" value="Ser-Thr/Tyr_kinase_cat_dom"/>
</dbReference>
<organism evidence="2 3">
    <name type="scientific">Collybiopsis luxurians FD-317 M1</name>
    <dbReference type="NCBI Taxonomy" id="944289"/>
    <lineage>
        <taxon>Eukaryota</taxon>
        <taxon>Fungi</taxon>
        <taxon>Dikarya</taxon>
        <taxon>Basidiomycota</taxon>
        <taxon>Agaricomycotina</taxon>
        <taxon>Agaricomycetes</taxon>
        <taxon>Agaricomycetidae</taxon>
        <taxon>Agaricales</taxon>
        <taxon>Marasmiineae</taxon>
        <taxon>Omphalotaceae</taxon>
        <taxon>Collybiopsis</taxon>
        <taxon>Collybiopsis luxurians</taxon>
    </lineage>
</organism>
<feature type="non-terminal residue" evidence="2">
    <location>
        <position position="181"/>
    </location>
</feature>
<sequence length="181" mass="19999">LSEVAAGLRYLHSRDPPVVHGDIRGGNILVTDDLRCCLADFGLTLVTTTSQVWSFTTSSSSSKGSMRWLAPEYNFGLTEQAPGNHHTPRDVYAFGCTIIEILTQKVPFHDLKTDALVMLKLMTGGRPLRPQGVWCPDVVWDLTSRCWAEDAQDRPSGNEIYETLQEILEFESAVEPSGSSV</sequence>
<dbReference type="AlphaFoldDB" id="A0A0D0BIW9"/>
<dbReference type="InterPro" id="IPR011009">
    <property type="entry name" value="Kinase-like_dom_sf"/>
</dbReference>
<evidence type="ECO:0000313" key="2">
    <source>
        <dbReference type="EMBL" id="KIK54726.1"/>
    </source>
</evidence>
<feature type="domain" description="Protein kinase" evidence="1">
    <location>
        <begin position="1"/>
        <end position="168"/>
    </location>
</feature>
<dbReference type="PANTHER" id="PTHR44329:SF214">
    <property type="entry name" value="PROTEIN KINASE DOMAIN-CONTAINING PROTEIN"/>
    <property type="match status" value="1"/>
</dbReference>
<proteinExistence type="predicted"/>
<dbReference type="Proteomes" id="UP000053593">
    <property type="component" value="Unassembled WGS sequence"/>
</dbReference>
<accession>A0A0D0BIW9</accession>
<evidence type="ECO:0000259" key="1">
    <source>
        <dbReference type="PROSITE" id="PS50011"/>
    </source>
</evidence>
<feature type="non-terminal residue" evidence="2">
    <location>
        <position position="1"/>
    </location>
</feature>
<dbReference type="GO" id="GO:0005524">
    <property type="term" value="F:ATP binding"/>
    <property type="evidence" value="ECO:0007669"/>
    <property type="project" value="InterPro"/>
</dbReference>
<evidence type="ECO:0000313" key="3">
    <source>
        <dbReference type="Proteomes" id="UP000053593"/>
    </source>
</evidence>
<dbReference type="SUPFAM" id="SSF56112">
    <property type="entry name" value="Protein kinase-like (PK-like)"/>
    <property type="match status" value="1"/>
</dbReference>
<dbReference type="InterPro" id="IPR051681">
    <property type="entry name" value="Ser/Thr_Kinases-Pseudokinases"/>
</dbReference>
<dbReference type="Pfam" id="PF07714">
    <property type="entry name" value="PK_Tyr_Ser-Thr"/>
    <property type="match status" value="1"/>
</dbReference>
<dbReference type="PROSITE" id="PS00109">
    <property type="entry name" value="PROTEIN_KINASE_TYR"/>
    <property type="match status" value="1"/>
</dbReference>
<name>A0A0D0BIW9_9AGAR</name>
<dbReference type="HOGENOM" id="CLU_000288_7_18_1"/>
<dbReference type="InterPro" id="IPR000719">
    <property type="entry name" value="Prot_kinase_dom"/>
</dbReference>
<dbReference type="EMBL" id="KN834813">
    <property type="protein sequence ID" value="KIK54726.1"/>
    <property type="molecule type" value="Genomic_DNA"/>
</dbReference>
<dbReference type="PANTHER" id="PTHR44329">
    <property type="entry name" value="SERINE/THREONINE-PROTEIN KINASE TNNI3K-RELATED"/>
    <property type="match status" value="1"/>
</dbReference>
<dbReference type="Gene3D" id="1.10.510.10">
    <property type="entry name" value="Transferase(Phosphotransferase) domain 1"/>
    <property type="match status" value="1"/>
</dbReference>
<dbReference type="GO" id="GO:0004674">
    <property type="term" value="F:protein serine/threonine kinase activity"/>
    <property type="evidence" value="ECO:0007669"/>
    <property type="project" value="TreeGrafter"/>
</dbReference>
<dbReference type="InterPro" id="IPR008266">
    <property type="entry name" value="Tyr_kinase_AS"/>
</dbReference>